<organism evidence="2 6">
    <name type="scientific">Kibdelosporangium aridum</name>
    <dbReference type="NCBI Taxonomy" id="2030"/>
    <lineage>
        <taxon>Bacteria</taxon>
        <taxon>Bacillati</taxon>
        <taxon>Actinomycetota</taxon>
        <taxon>Actinomycetes</taxon>
        <taxon>Pseudonocardiales</taxon>
        <taxon>Pseudonocardiaceae</taxon>
        <taxon>Kibdelosporangium</taxon>
    </lineage>
</organism>
<sequence length="552" mass="59117">MISRRLATFTKVGAVTLLLGALSFSSTASAVPSAVALSLPEKVQRMLSQGALARWYAQHPEQVSAGMRARPDWIAALGARVNAVPRALAPGDFPMRRALFNRDDLGLPQNEESVDRCSSNGNLVLAGTNDYRGLLNPLGNFTGWHFSDNGATLTREGLLPAVTFADGVAVPSSGDPVVAFDAACNAYMATLNLVFVDGVPTHSGIGVYRTTAGTLGSCPGGDDPTCWPTRTLADQVISPDPAHFHLLDKPWMAVGHSAGQTVIWVTYTDFAVDFPNVTTTIKAVRCEANLTSCGKPINLSAGGSDVQFSDVTVGPDGRTYVTWVEDRITPNDGETFVIKLRVAEAGSSEFSPEGVVTTELEPIGFGGVLHANDFRVATYPKHDVKIVNGIPRIFVIWESCQSRPLNVICEFSRMRMTFSDSFGAGWSNPTTLSAGGDNYFGTLSANPGGANLAVAYWTSRFDPVFGNRQDLELVTVGPQGTVVNRQRLTTPSNEPEADPFLRGFFIGDYIEVTARADNALVAFNANYRKQALGLDASLPTAQQDNYLAQAPL</sequence>
<accession>A0A1W2FZ53</accession>
<evidence type="ECO:0000256" key="1">
    <source>
        <dbReference type="SAM" id="SignalP"/>
    </source>
</evidence>
<dbReference type="OrthoDB" id="5177221at2"/>
<dbReference type="AlphaFoldDB" id="A0A1W2FZ53"/>
<dbReference type="EMBL" id="FWXV01000032">
    <property type="protein sequence ID" value="SMD27621.1"/>
    <property type="molecule type" value="Genomic_DNA"/>
</dbReference>
<evidence type="ECO:0000313" key="3">
    <source>
        <dbReference type="EMBL" id="SMD27456.1"/>
    </source>
</evidence>
<feature type="chain" id="PRO_5015071716" evidence="1">
    <location>
        <begin position="31"/>
        <end position="552"/>
    </location>
</feature>
<evidence type="ECO:0000313" key="6">
    <source>
        <dbReference type="Proteomes" id="UP000192674"/>
    </source>
</evidence>
<proteinExistence type="predicted"/>
<name>A0A1W2FZ53_KIBAR</name>
<reference evidence="2 6" key="1">
    <citation type="submission" date="2017-04" db="EMBL/GenBank/DDBJ databases">
        <authorList>
            <person name="Afonso C.L."/>
            <person name="Miller P.J."/>
            <person name="Scott M.A."/>
            <person name="Spackman E."/>
            <person name="Goraichik I."/>
            <person name="Dimitrov K.M."/>
            <person name="Suarez D.L."/>
            <person name="Swayne D.E."/>
        </authorList>
    </citation>
    <scope>NUCLEOTIDE SEQUENCE [LARGE SCALE GENOMIC DNA]</scope>
    <source>
        <strain evidence="2 6">DSM 43828</strain>
    </source>
</reference>
<gene>
    <name evidence="2" type="ORF">SAMN05661093_10852</name>
    <name evidence="3" type="ORF">SAMN05661093_11063</name>
    <name evidence="4" type="ORF">SAMN05661093_11231</name>
    <name evidence="5" type="ORF">SAMN05661093_11266</name>
</gene>
<evidence type="ECO:0000313" key="4">
    <source>
        <dbReference type="EMBL" id="SMD27621.1"/>
    </source>
</evidence>
<dbReference type="Proteomes" id="UP000192674">
    <property type="component" value="Unassembled WGS sequence"/>
</dbReference>
<dbReference type="EMBL" id="FWXV01000025">
    <property type="protein sequence ID" value="SMD27456.1"/>
    <property type="molecule type" value="Genomic_DNA"/>
</dbReference>
<dbReference type="EMBL" id="FWXV01000022">
    <property type="protein sequence ID" value="SMD27249.1"/>
    <property type="molecule type" value="Genomic_DNA"/>
</dbReference>
<keyword evidence="6" id="KW-1185">Reference proteome</keyword>
<dbReference type="RefSeq" id="WP_084434817.1">
    <property type="nucleotide sequence ID" value="NZ_FWXV01000022.1"/>
</dbReference>
<feature type="signal peptide" evidence="1">
    <location>
        <begin position="1"/>
        <end position="30"/>
    </location>
</feature>
<evidence type="ECO:0000313" key="5">
    <source>
        <dbReference type="EMBL" id="SMD27656.1"/>
    </source>
</evidence>
<dbReference type="EMBL" id="FWXV01000035">
    <property type="protein sequence ID" value="SMD27656.1"/>
    <property type="molecule type" value="Genomic_DNA"/>
</dbReference>
<evidence type="ECO:0000313" key="2">
    <source>
        <dbReference type="EMBL" id="SMD27249.1"/>
    </source>
</evidence>
<keyword evidence="1" id="KW-0732">Signal</keyword>
<protein>
    <submittedName>
        <fullName evidence="2">Uncharacterized protein</fullName>
    </submittedName>
</protein>